<dbReference type="CDD" id="cd00067">
    <property type="entry name" value="GAL4"/>
    <property type="match status" value="1"/>
</dbReference>
<evidence type="ECO:0000313" key="11">
    <source>
        <dbReference type="Proteomes" id="UP000192596"/>
    </source>
</evidence>
<dbReference type="GO" id="GO:0043565">
    <property type="term" value="F:sequence-specific DNA binding"/>
    <property type="evidence" value="ECO:0007669"/>
    <property type="project" value="TreeGrafter"/>
</dbReference>
<evidence type="ECO:0000256" key="1">
    <source>
        <dbReference type="ARBA" id="ARBA00004123"/>
    </source>
</evidence>
<dbReference type="EMBL" id="NAJO01000020">
    <property type="protein sequence ID" value="OQO04874.1"/>
    <property type="molecule type" value="Genomic_DNA"/>
</dbReference>
<dbReference type="GO" id="GO:0006351">
    <property type="term" value="P:DNA-templated transcription"/>
    <property type="evidence" value="ECO:0007669"/>
    <property type="project" value="InterPro"/>
</dbReference>
<keyword evidence="2" id="KW-0479">Metal-binding</keyword>
<dbReference type="Gene3D" id="4.10.240.10">
    <property type="entry name" value="Zn(2)-C6 fungal-type DNA-binding domain"/>
    <property type="match status" value="1"/>
</dbReference>
<dbReference type="InterPro" id="IPR007219">
    <property type="entry name" value="XnlR_reg_dom"/>
</dbReference>
<feature type="region of interest" description="Disordered" evidence="8">
    <location>
        <begin position="836"/>
        <end position="881"/>
    </location>
</feature>
<evidence type="ECO:0000313" key="10">
    <source>
        <dbReference type="EMBL" id="OQO04874.1"/>
    </source>
</evidence>
<dbReference type="Pfam" id="PF00172">
    <property type="entry name" value="Zn_clus"/>
    <property type="match status" value="1"/>
</dbReference>
<dbReference type="GO" id="GO:0005634">
    <property type="term" value="C:nucleus"/>
    <property type="evidence" value="ECO:0007669"/>
    <property type="project" value="UniProtKB-SubCell"/>
</dbReference>
<dbReference type="GO" id="GO:0008270">
    <property type="term" value="F:zinc ion binding"/>
    <property type="evidence" value="ECO:0007669"/>
    <property type="project" value="InterPro"/>
</dbReference>
<keyword evidence="4" id="KW-0805">Transcription regulation</keyword>
<dbReference type="InParanoid" id="A0A1V8T0L7"/>
<proteinExistence type="predicted"/>
<dbReference type="SUPFAM" id="SSF57701">
    <property type="entry name" value="Zn2/Cys6 DNA-binding domain"/>
    <property type="match status" value="1"/>
</dbReference>
<keyword evidence="7" id="KW-0539">Nucleus</keyword>
<comment type="caution">
    <text evidence="10">The sequence shown here is derived from an EMBL/GenBank/DDBJ whole genome shotgun (WGS) entry which is preliminary data.</text>
</comment>
<feature type="region of interest" description="Disordered" evidence="8">
    <location>
        <begin position="642"/>
        <end position="672"/>
    </location>
</feature>
<dbReference type="PANTHER" id="PTHR47782">
    <property type="entry name" value="ZN(II)2CYS6 TRANSCRIPTION FACTOR (EUROFUNG)-RELATED"/>
    <property type="match status" value="1"/>
</dbReference>
<dbReference type="InterPro" id="IPR036864">
    <property type="entry name" value="Zn2-C6_fun-type_DNA-bd_sf"/>
</dbReference>
<dbReference type="PROSITE" id="PS50048">
    <property type="entry name" value="ZN2_CY6_FUNGAL_2"/>
    <property type="match status" value="1"/>
</dbReference>
<name>A0A1V8T0L7_9PEZI</name>
<dbReference type="PROSITE" id="PS00463">
    <property type="entry name" value="ZN2_CY6_FUNGAL_1"/>
    <property type="match status" value="1"/>
</dbReference>
<evidence type="ECO:0000256" key="5">
    <source>
        <dbReference type="ARBA" id="ARBA00023125"/>
    </source>
</evidence>
<dbReference type="InterPro" id="IPR001138">
    <property type="entry name" value="Zn2Cys6_DnaBD"/>
</dbReference>
<dbReference type="GO" id="GO:0000981">
    <property type="term" value="F:DNA-binding transcription factor activity, RNA polymerase II-specific"/>
    <property type="evidence" value="ECO:0007669"/>
    <property type="project" value="InterPro"/>
</dbReference>
<feature type="compositionally biased region" description="Polar residues" evidence="8">
    <location>
        <begin position="854"/>
        <end position="870"/>
    </location>
</feature>
<accession>A0A1V8T0L7</accession>
<evidence type="ECO:0000256" key="6">
    <source>
        <dbReference type="ARBA" id="ARBA00023163"/>
    </source>
</evidence>
<feature type="compositionally biased region" description="Low complexity" evidence="8">
    <location>
        <begin position="645"/>
        <end position="665"/>
    </location>
</feature>
<dbReference type="CDD" id="cd12148">
    <property type="entry name" value="fungal_TF_MHR"/>
    <property type="match status" value="1"/>
</dbReference>
<dbReference type="AlphaFoldDB" id="A0A1V8T0L7"/>
<organism evidence="10 11">
    <name type="scientific">Cryoendolithus antarcticus</name>
    <dbReference type="NCBI Taxonomy" id="1507870"/>
    <lineage>
        <taxon>Eukaryota</taxon>
        <taxon>Fungi</taxon>
        <taxon>Dikarya</taxon>
        <taxon>Ascomycota</taxon>
        <taxon>Pezizomycotina</taxon>
        <taxon>Dothideomycetes</taxon>
        <taxon>Dothideomycetidae</taxon>
        <taxon>Cladosporiales</taxon>
        <taxon>Cladosporiaceae</taxon>
        <taxon>Cryoendolithus</taxon>
    </lineage>
</organism>
<dbReference type="OrthoDB" id="5319458at2759"/>
<feature type="domain" description="Zn(2)-C6 fungal-type" evidence="9">
    <location>
        <begin position="27"/>
        <end position="59"/>
    </location>
</feature>
<evidence type="ECO:0000256" key="7">
    <source>
        <dbReference type="ARBA" id="ARBA00023242"/>
    </source>
</evidence>
<evidence type="ECO:0000256" key="3">
    <source>
        <dbReference type="ARBA" id="ARBA00022833"/>
    </source>
</evidence>
<feature type="region of interest" description="Disordered" evidence="8">
    <location>
        <begin position="910"/>
        <end position="961"/>
    </location>
</feature>
<sequence>MAVDDLDGLALMPLETPLLKVSRPVAACLRCRNAKVRCDGKLPACTSCERTGRAAECTSTNDQFARGKERSYVQTLETRIDKLQARLEEAHRRKPSVISLPDDDTGTAVPSRRQSLDAQRPDDEEPPTPNTSKAQRRKEASAIDDLVSGFGFLSVNATARDFYGFTSAMSYSRLILSACSKDPLPQGTTKALPPKHVATQLAQHYLNNVFQLIPVFDEASFYASVDSVYHRDLDKAQPVDHWMVRMVLAVASASLSERSGDQNFLEGIGHVCAALDFAEQVLHPGAISSVQALVLLVEYAMLDPHHFDSWSLIGAASRAMVDLGLHQDPPKGASMTKGKLELRRRVFWCVYALDRSTSLVQTRAFSFSDDSAKVKVPFVKQAASQPSSPEPQDVPAMTWLQSHQLALDLIGLRQIQSKWYTDLFQSGRKPWDEPYPYIWAVCNDMRKWMDGVSNSASPNMRAFFELDLLYSYVYVLSPSPRVPTITPFAQTLIFEYCIRYADLMQRLISDPSYTAPLSFYDAMRVYMTGRQFLDVLQQNLETLINGIVPARPEVRPSSAPPPAIPQVMLPPGDTVQRFNTSRSINCIKQIIDCLARFGIRWGYMSWHQRYQQETSTMLEDLTIRLRELEIMAGVRRPSMWQHANSTGSVGSNSSSQHFSSPHNSVQGQPVYQSPPPMQAHGISNYVDAGAAGQVSPPTYPPQAQQLYQPPGSGYSTSFPGQVAYSHAPMQPQPFAYGDPAASFHRPSISTAPHSQFGNWGGYSGPSVPDTLDEENEVTPLNADFGAELDRLFNEPANVEGVSQLLQSSGVVEMQSRRTSMQDAADVMLWETFHLPGPSLQPSMPPRSTRTSSTGLQLRQMDSNGPRTISLSDDKGKGRAEQLQPGDLGFELWNTLHMPLEPLFVFDHKQSETPTSPVNDPTLGSASGMVGHSISAPAAPPTTDSQQQVESQVPPPGSTVAPSALQLSHVDATASTWTSAPAAESQQLEQLQILSRTHHNTHLTPDRAN</sequence>
<evidence type="ECO:0000256" key="4">
    <source>
        <dbReference type="ARBA" id="ARBA00023015"/>
    </source>
</evidence>
<comment type="subcellular location">
    <subcellularLocation>
        <location evidence="1">Nucleus</location>
    </subcellularLocation>
</comment>
<keyword evidence="3" id="KW-0862">Zinc</keyword>
<dbReference type="InterPro" id="IPR052202">
    <property type="entry name" value="Yeast_MetPath_Reg"/>
</dbReference>
<keyword evidence="6" id="KW-0804">Transcription</keyword>
<dbReference type="Proteomes" id="UP000192596">
    <property type="component" value="Unassembled WGS sequence"/>
</dbReference>
<dbReference type="PANTHER" id="PTHR47782:SF2">
    <property type="entry name" value="TRANSCRIPTION FACTOR, PUTATIVE (AFU_ORTHOLOGUE AFUA_4G12570)-RELATED"/>
    <property type="match status" value="1"/>
</dbReference>
<evidence type="ECO:0000256" key="8">
    <source>
        <dbReference type="SAM" id="MobiDB-lite"/>
    </source>
</evidence>
<feature type="compositionally biased region" description="Polar residues" evidence="8">
    <location>
        <begin position="911"/>
        <end position="924"/>
    </location>
</feature>
<gene>
    <name evidence="10" type="ORF">B0A48_07891</name>
</gene>
<evidence type="ECO:0000256" key="2">
    <source>
        <dbReference type="ARBA" id="ARBA00022723"/>
    </source>
</evidence>
<dbReference type="SMART" id="SM00906">
    <property type="entry name" value="Fungal_trans"/>
    <property type="match status" value="1"/>
</dbReference>
<protein>
    <recommendedName>
        <fullName evidence="9">Zn(2)-C6 fungal-type domain-containing protein</fullName>
    </recommendedName>
</protein>
<reference evidence="11" key="1">
    <citation type="submission" date="2017-03" db="EMBL/GenBank/DDBJ databases">
        <title>Genomes of endolithic fungi from Antarctica.</title>
        <authorList>
            <person name="Coleine C."/>
            <person name="Masonjones S."/>
            <person name="Stajich J.E."/>
        </authorList>
    </citation>
    <scope>NUCLEOTIDE SEQUENCE [LARGE SCALE GENOMIC DNA]</scope>
    <source>
        <strain evidence="11">CCFEE 5527</strain>
    </source>
</reference>
<evidence type="ECO:0000259" key="9">
    <source>
        <dbReference type="PROSITE" id="PS50048"/>
    </source>
</evidence>
<feature type="region of interest" description="Disordered" evidence="8">
    <location>
        <begin position="91"/>
        <end position="139"/>
    </location>
</feature>
<dbReference type="Pfam" id="PF04082">
    <property type="entry name" value="Fungal_trans"/>
    <property type="match status" value="1"/>
</dbReference>
<dbReference type="SMART" id="SM00066">
    <property type="entry name" value="GAL4"/>
    <property type="match status" value="1"/>
</dbReference>
<dbReference type="GO" id="GO:0045944">
    <property type="term" value="P:positive regulation of transcription by RNA polymerase II"/>
    <property type="evidence" value="ECO:0007669"/>
    <property type="project" value="TreeGrafter"/>
</dbReference>
<keyword evidence="5" id="KW-0238">DNA-binding</keyword>
<keyword evidence="11" id="KW-1185">Reference proteome</keyword>
<dbReference type="STRING" id="1507870.A0A1V8T0L7"/>